<dbReference type="SMART" id="SM00028">
    <property type="entry name" value="TPR"/>
    <property type="match status" value="2"/>
</dbReference>
<dbReference type="SUPFAM" id="SSF48452">
    <property type="entry name" value="TPR-like"/>
    <property type="match status" value="2"/>
</dbReference>
<name>A0ABQ1HPH0_9GAMM</name>
<dbReference type="InterPro" id="IPR011990">
    <property type="entry name" value="TPR-like_helical_dom_sf"/>
</dbReference>
<keyword evidence="1" id="KW-0802">TPR repeat</keyword>
<evidence type="ECO:0000313" key="2">
    <source>
        <dbReference type="EMBL" id="GGA85207.1"/>
    </source>
</evidence>
<feature type="repeat" description="TPR" evidence="1">
    <location>
        <begin position="254"/>
        <end position="287"/>
    </location>
</feature>
<accession>A0ABQ1HPH0</accession>
<evidence type="ECO:0008006" key="4">
    <source>
        <dbReference type="Google" id="ProtNLM"/>
    </source>
</evidence>
<dbReference type="Proteomes" id="UP000623419">
    <property type="component" value="Unassembled WGS sequence"/>
</dbReference>
<organism evidence="2 3">
    <name type="scientific">Arenimonas soli</name>
    <dbReference type="NCBI Taxonomy" id="2269504"/>
    <lineage>
        <taxon>Bacteria</taxon>
        <taxon>Pseudomonadati</taxon>
        <taxon>Pseudomonadota</taxon>
        <taxon>Gammaproteobacteria</taxon>
        <taxon>Lysobacterales</taxon>
        <taxon>Lysobacteraceae</taxon>
        <taxon>Arenimonas</taxon>
    </lineage>
</organism>
<gene>
    <name evidence="2" type="ORF">GCM10011521_24570</name>
</gene>
<keyword evidence="3" id="KW-1185">Reference proteome</keyword>
<dbReference type="PANTHER" id="PTHR12558">
    <property type="entry name" value="CELL DIVISION CYCLE 16,23,27"/>
    <property type="match status" value="1"/>
</dbReference>
<dbReference type="Gene3D" id="1.25.40.10">
    <property type="entry name" value="Tetratricopeptide repeat domain"/>
    <property type="match status" value="2"/>
</dbReference>
<sequence length="297" mass="33244">MDEAEALLKDRDPRAAQVVAALAKARPQDREVRVLQLRVLLQDPDRTEQALDMAEDLVDDEPDYAPAHLWLSNAYANRIGRVGRFSQATMAPKLRRALERALELDPDLHEARSSLLEYYLQAPGIVGGSVEKARAQIAELQRRDPPRGHYGQGRLAQYEERLDDARRHYLAAFAARPSNAVYRMTAGIIHQDAKDWDKAFAVFDQWTHEEPKAAGAWYQLGRTAVLSGQRLDEGVAAFKRFLALPEQPGQPEHKHAWYRMGQALALAGDKAAARQALEKSLSLDPDLAEAKAELAKL</sequence>
<reference evidence="3" key="1">
    <citation type="journal article" date="2019" name="Int. J. Syst. Evol. Microbiol.">
        <title>The Global Catalogue of Microorganisms (GCM) 10K type strain sequencing project: providing services to taxonomists for standard genome sequencing and annotation.</title>
        <authorList>
            <consortium name="The Broad Institute Genomics Platform"/>
            <consortium name="The Broad Institute Genome Sequencing Center for Infectious Disease"/>
            <person name="Wu L."/>
            <person name="Ma J."/>
        </authorList>
    </citation>
    <scope>NUCLEOTIDE SEQUENCE [LARGE SCALE GENOMIC DNA]</scope>
    <source>
        <strain evidence="3">CGMCC 1.15905</strain>
    </source>
</reference>
<protein>
    <recommendedName>
        <fullName evidence="4">Tetratricopeptide repeat protein</fullName>
    </recommendedName>
</protein>
<comment type="caution">
    <text evidence="2">The sequence shown here is derived from an EMBL/GenBank/DDBJ whole genome shotgun (WGS) entry which is preliminary data.</text>
</comment>
<dbReference type="Pfam" id="PF13432">
    <property type="entry name" value="TPR_16"/>
    <property type="match status" value="2"/>
</dbReference>
<dbReference type="PROSITE" id="PS50005">
    <property type="entry name" value="TPR"/>
    <property type="match status" value="1"/>
</dbReference>
<evidence type="ECO:0000256" key="1">
    <source>
        <dbReference type="PROSITE-ProRule" id="PRU00339"/>
    </source>
</evidence>
<dbReference type="EMBL" id="BMKC01000003">
    <property type="protein sequence ID" value="GGA85207.1"/>
    <property type="molecule type" value="Genomic_DNA"/>
</dbReference>
<dbReference type="PANTHER" id="PTHR12558:SF13">
    <property type="entry name" value="CELL DIVISION CYCLE PROTEIN 27 HOMOLOG"/>
    <property type="match status" value="1"/>
</dbReference>
<evidence type="ECO:0000313" key="3">
    <source>
        <dbReference type="Proteomes" id="UP000623419"/>
    </source>
</evidence>
<proteinExistence type="predicted"/>
<dbReference type="InterPro" id="IPR019734">
    <property type="entry name" value="TPR_rpt"/>
</dbReference>